<organism evidence="14 15">
    <name type="scientific">Gordonia desulfuricans</name>
    <dbReference type="NCBI Taxonomy" id="89051"/>
    <lineage>
        <taxon>Bacteria</taxon>
        <taxon>Bacillati</taxon>
        <taxon>Actinomycetota</taxon>
        <taxon>Actinomycetes</taxon>
        <taxon>Mycobacteriales</taxon>
        <taxon>Gordoniaceae</taxon>
        <taxon>Gordonia</taxon>
    </lineage>
</organism>
<dbReference type="UniPathway" id="UPA00219"/>
<dbReference type="AlphaFoldDB" id="A0A7K3LS40"/>
<name>A0A7K3LS40_9ACTN</name>
<comment type="catalytic activity">
    <reaction evidence="10 11">
        <text>D-alanyl-D-alanine + UDP-N-acetyl-alpha-D-muramoyl-L-alanyl-gamma-D-glutamyl-meso-2,6-diaminopimelate + ATP = UDP-N-acetyl-alpha-D-muramoyl-L-alanyl-gamma-D-glutamyl-meso-2,6-diaminopimeloyl-D-alanyl-D-alanine + ADP + phosphate + H(+)</text>
        <dbReference type="Rhea" id="RHEA:28374"/>
        <dbReference type="ChEBI" id="CHEBI:15378"/>
        <dbReference type="ChEBI" id="CHEBI:30616"/>
        <dbReference type="ChEBI" id="CHEBI:43474"/>
        <dbReference type="ChEBI" id="CHEBI:57822"/>
        <dbReference type="ChEBI" id="CHEBI:61386"/>
        <dbReference type="ChEBI" id="CHEBI:83905"/>
        <dbReference type="ChEBI" id="CHEBI:456216"/>
        <dbReference type="EC" id="6.3.2.10"/>
    </reaction>
</comment>
<evidence type="ECO:0000256" key="2">
    <source>
        <dbReference type="ARBA" id="ARBA00022598"/>
    </source>
</evidence>
<evidence type="ECO:0000256" key="3">
    <source>
        <dbReference type="ARBA" id="ARBA00022618"/>
    </source>
</evidence>
<dbReference type="GO" id="GO:0009252">
    <property type="term" value="P:peptidoglycan biosynthetic process"/>
    <property type="evidence" value="ECO:0007669"/>
    <property type="project" value="UniProtKB-UniRule"/>
</dbReference>
<dbReference type="RefSeq" id="WP_059037105.1">
    <property type="nucleotide sequence ID" value="NZ_JAADZU010000047.1"/>
</dbReference>
<comment type="function">
    <text evidence="10 11">Involved in cell wall formation. Catalyzes the final step in the synthesis of UDP-N-acetylmuramoyl-pentapeptide, the precursor of murein.</text>
</comment>
<keyword evidence="4 10" id="KW-0547">Nucleotide-binding</keyword>
<dbReference type="PANTHER" id="PTHR43024:SF1">
    <property type="entry name" value="UDP-N-ACETYLMURAMOYL-TRIPEPTIDE--D-ALANYL-D-ALANINE LIGASE"/>
    <property type="match status" value="1"/>
</dbReference>
<reference evidence="14 15" key="1">
    <citation type="submission" date="2020-01" db="EMBL/GenBank/DDBJ databases">
        <title>Investigation of new actinobacteria for the biodesulphurisation of diesel fuel.</title>
        <authorList>
            <person name="Athi Narayanan S.M."/>
        </authorList>
    </citation>
    <scope>NUCLEOTIDE SEQUENCE [LARGE SCALE GENOMIC DNA]</scope>
    <source>
        <strain evidence="14 15">213E</strain>
    </source>
</reference>
<comment type="caution">
    <text evidence="14">The sequence shown here is derived from an EMBL/GenBank/DDBJ whole genome shotgun (WGS) entry which is preliminary data.</text>
</comment>
<keyword evidence="3 10" id="KW-0132">Cell division</keyword>
<dbReference type="InterPro" id="IPR013221">
    <property type="entry name" value="Mur_ligase_cen"/>
</dbReference>
<evidence type="ECO:0000256" key="6">
    <source>
        <dbReference type="ARBA" id="ARBA00022960"/>
    </source>
</evidence>
<dbReference type="InterPro" id="IPR036615">
    <property type="entry name" value="Mur_ligase_C_dom_sf"/>
</dbReference>
<proteinExistence type="inferred from homology"/>
<protein>
    <recommendedName>
        <fullName evidence="10 11">UDP-N-acetylmuramoyl-tripeptide--D-alanyl-D-alanine ligase</fullName>
        <ecNumber evidence="10 11">6.3.2.10</ecNumber>
    </recommendedName>
    <alternativeName>
        <fullName evidence="10">D-alanyl-D-alanine-adding enzyme</fullName>
    </alternativeName>
</protein>
<dbReference type="Pfam" id="PF02875">
    <property type="entry name" value="Mur_ligase_C"/>
    <property type="match status" value="1"/>
</dbReference>
<evidence type="ECO:0000259" key="12">
    <source>
        <dbReference type="Pfam" id="PF02875"/>
    </source>
</evidence>
<evidence type="ECO:0000313" key="14">
    <source>
        <dbReference type="EMBL" id="NDK90821.1"/>
    </source>
</evidence>
<dbReference type="InterPro" id="IPR035911">
    <property type="entry name" value="MurE/MurF_N"/>
</dbReference>
<keyword evidence="6 10" id="KW-0133">Cell shape</keyword>
<dbReference type="PANTHER" id="PTHR43024">
    <property type="entry name" value="UDP-N-ACETYLMURAMOYL-TRIPEPTIDE--D-ALANYL-D-ALANINE LIGASE"/>
    <property type="match status" value="1"/>
</dbReference>
<dbReference type="SUPFAM" id="SSF53623">
    <property type="entry name" value="MurD-like peptide ligases, catalytic domain"/>
    <property type="match status" value="1"/>
</dbReference>
<comment type="subcellular location">
    <subcellularLocation>
        <location evidence="10 11">Cytoplasm</location>
    </subcellularLocation>
</comment>
<dbReference type="InterPro" id="IPR004101">
    <property type="entry name" value="Mur_ligase_C"/>
</dbReference>
<evidence type="ECO:0000259" key="13">
    <source>
        <dbReference type="Pfam" id="PF08245"/>
    </source>
</evidence>
<dbReference type="Proteomes" id="UP000466307">
    <property type="component" value="Unassembled WGS sequence"/>
</dbReference>
<dbReference type="GO" id="GO:0005737">
    <property type="term" value="C:cytoplasm"/>
    <property type="evidence" value="ECO:0007669"/>
    <property type="project" value="UniProtKB-SubCell"/>
</dbReference>
<evidence type="ECO:0000256" key="8">
    <source>
        <dbReference type="ARBA" id="ARBA00023306"/>
    </source>
</evidence>
<evidence type="ECO:0000256" key="10">
    <source>
        <dbReference type="HAMAP-Rule" id="MF_02019"/>
    </source>
</evidence>
<evidence type="ECO:0000256" key="9">
    <source>
        <dbReference type="ARBA" id="ARBA00023316"/>
    </source>
</evidence>
<evidence type="ECO:0000256" key="11">
    <source>
        <dbReference type="RuleBase" id="RU004136"/>
    </source>
</evidence>
<dbReference type="HAMAP" id="MF_02019">
    <property type="entry name" value="MurF"/>
    <property type="match status" value="1"/>
</dbReference>
<dbReference type="GO" id="GO:0008360">
    <property type="term" value="P:regulation of cell shape"/>
    <property type="evidence" value="ECO:0007669"/>
    <property type="project" value="UniProtKB-KW"/>
</dbReference>
<dbReference type="SUPFAM" id="SSF53244">
    <property type="entry name" value="MurD-like peptide ligases, peptide-binding domain"/>
    <property type="match status" value="1"/>
</dbReference>
<evidence type="ECO:0000256" key="4">
    <source>
        <dbReference type="ARBA" id="ARBA00022741"/>
    </source>
</evidence>
<evidence type="ECO:0000256" key="1">
    <source>
        <dbReference type="ARBA" id="ARBA00022490"/>
    </source>
</evidence>
<dbReference type="InterPro" id="IPR005863">
    <property type="entry name" value="UDP-N-AcMur_synth"/>
</dbReference>
<comment type="similarity">
    <text evidence="10">Belongs to the MurCDEF family. MurF subfamily.</text>
</comment>
<dbReference type="Pfam" id="PF08245">
    <property type="entry name" value="Mur_ligase_M"/>
    <property type="match status" value="1"/>
</dbReference>
<dbReference type="Gene3D" id="3.40.1390.10">
    <property type="entry name" value="MurE/MurF, N-terminal domain"/>
    <property type="match status" value="1"/>
</dbReference>
<accession>A0A7K3LS40</accession>
<dbReference type="InterPro" id="IPR051046">
    <property type="entry name" value="MurCDEF_CellWall_CoF430Synth"/>
</dbReference>
<keyword evidence="1 10" id="KW-0963">Cytoplasm</keyword>
<dbReference type="Gene3D" id="3.90.190.20">
    <property type="entry name" value="Mur ligase, C-terminal domain"/>
    <property type="match status" value="1"/>
</dbReference>
<keyword evidence="2 10" id="KW-0436">Ligase</keyword>
<keyword evidence="8 10" id="KW-0131">Cell cycle</keyword>
<feature type="binding site" evidence="10">
    <location>
        <begin position="107"/>
        <end position="113"/>
    </location>
    <ligand>
        <name>ATP</name>
        <dbReference type="ChEBI" id="CHEBI:30616"/>
    </ligand>
</feature>
<dbReference type="GO" id="GO:0005524">
    <property type="term" value="F:ATP binding"/>
    <property type="evidence" value="ECO:0007669"/>
    <property type="project" value="UniProtKB-UniRule"/>
</dbReference>
<keyword evidence="15" id="KW-1185">Reference proteome</keyword>
<comment type="pathway">
    <text evidence="10 11">Cell wall biogenesis; peptidoglycan biosynthesis.</text>
</comment>
<sequence>MRIQASDVADAVGGELIGPDVTVTGASIDSRAVAEGRLFVPIVAARDGHDFIPAAVQAGASAYLTATGPVAGVDATAITCADTAEAFSDLGRAVRRRLPERVVGVTGSVGKTSTKDLLAGVLATTFVTAASEKSFNNELGLPLTLANAPDDTEAVVAEMGARGIGHIAHLCSIAHPTVGVITRVEAVHLELFGSIDAVAQAKGELIEALPADGIAVLNADHEVVIGMAPRTSARVLSYGLTPSADVSATDITLDDQLRASFRLHTPWGSTAVRLGARGEHQVANALAAAAAAGGLGVPVEAMAGGLLGAALSGLRMEMTTTAAGVIVINDAYNANPTSMSAALRSLATLNAGRRVAVLGSMAELGDDSDRHHVAVAEQARDLGIEVIAVDEPAYGPSATHVAGVDEAVAALAGTAAGDAVLVKGSRVAALERVADRLA</sequence>
<dbReference type="Gene3D" id="3.40.1190.10">
    <property type="entry name" value="Mur-like, catalytic domain"/>
    <property type="match status" value="1"/>
</dbReference>
<dbReference type="NCBIfam" id="TIGR01143">
    <property type="entry name" value="murF"/>
    <property type="match status" value="1"/>
</dbReference>
<dbReference type="EMBL" id="JAADZU010000047">
    <property type="protein sequence ID" value="NDK90821.1"/>
    <property type="molecule type" value="Genomic_DNA"/>
</dbReference>
<evidence type="ECO:0000313" key="15">
    <source>
        <dbReference type="Proteomes" id="UP000466307"/>
    </source>
</evidence>
<keyword evidence="7 10" id="KW-0573">Peptidoglycan synthesis</keyword>
<feature type="domain" description="Mur ligase central" evidence="13">
    <location>
        <begin position="105"/>
        <end position="292"/>
    </location>
</feature>
<dbReference type="GO" id="GO:0047480">
    <property type="term" value="F:UDP-N-acetylmuramoyl-tripeptide-D-alanyl-D-alanine ligase activity"/>
    <property type="evidence" value="ECO:0007669"/>
    <property type="project" value="UniProtKB-UniRule"/>
</dbReference>
<dbReference type="InterPro" id="IPR036565">
    <property type="entry name" value="Mur-like_cat_sf"/>
</dbReference>
<evidence type="ECO:0000256" key="5">
    <source>
        <dbReference type="ARBA" id="ARBA00022840"/>
    </source>
</evidence>
<evidence type="ECO:0000256" key="7">
    <source>
        <dbReference type="ARBA" id="ARBA00022984"/>
    </source>
</evidence>
<dbReference type="SUPFAM" id="SSF63418">
    <property type="entry name" value="MurE/MurF N-terminal domain"/>
    <property type="match status" value="1"/>
</dbReference>
<gene>
    <name evidence="10" type="primary">murF</name>
    <name evidence="14" type="ORF">GYA93_14695</name>
</gene>
<dbReference type="GO" id="GO:0051301">
    <property type="term" value="P:cell division"/>
    <property type="evidence" value="ECO:0007669"/>
    <property type="project" value="UniProtKB-KW"/>
</dbReference>
<keyword evidence="9 10" id="KW-0961">Cell wall biogenesis/degradation</keyword>
<dbReference type="GO" id="GO:0071555">
    <property type="term" value="P:cell wall organization"/>
    <property type="evidence" value="ECO:0007669"/>
    <property type="project" value="UniProtKB-KW"/>
</dbReference>
<feature type="domain" description="Mur ligase C-terminal" evidence="12">
    <location>
        <begin position="315"/>
        <end position="426"/>
    </location>
</feature>
<keyword evidence="5 10" id="KW-0067">ATP-binding</keyword>
<dbReference type="EC" id="6.3.2.10" evidence="10 11"/>